<reference evidence="3 6" key="3">
    <citation type="submission" date="2016-10" db="EMBL/GenBank/DDBJ databases">
        <title>Genome sequence of Nocardia seriolae strain EM150506, isolated from Anguila japonica.</title>
        <authorList>
            <person name="Han H.-J."/>
        </authorList>
    </citation>
    <scope>NUCLEOTIDE SEQUENCE [LARGE SCALE GENOMIC DNA]</scope>
    <source>
        <strain evidence="3 6">EM150506</strain>
    </source>
</reference>
<dbReference type="Proteomes" id="UP000180166">
    <property type="component" value="Chromosome"/>
</dbReference>
<name>A0A0B8N5P4_9NOCA</name>
<sequence length="214" mass="21580">MTIKTAIAATATALGLLCGAAGIAHADGGLAPHEKTSAAPNGMSVTVGNKDAYFHVVPPLNGMPTSRELYLNNTAYGRVDGGTGKIRTGYLVACAVDLDVKFTIQGNAGVTLNAGVGVQAGLTAVTPTASVTISPTIGGSVGFNLGITPGKIVDFRLGEKQLPAGDTGYIVYNDYQLQVNGCGGPLTVQSYTIIEGTSPGADAADWVVGDPISL</sequence>
<dbReference type="Gene3D" id="2.60.40.1650">
    <property type="entry name" value="Porin MspA (Ig-like beta-sandwich domain)"/>
    <property type="match status" value="1"/>
</dbReference>
<dbReference type="KEGG" id="nsr:NS506_07425"/>
<feature type="signal peptide" evidence="2">
    <location>
        <begin position="1"/>
        <end position="26"/>
    </location>
</feature>
<evidence type="ECO:0000256" key="1">
    <source>
        <dbReference type="ARBA" id="ARBA00022729"/>
    </source>
</evidence>
<evidence type="ECO:0008006" key="7">
    <source>
        <dbReference type="Google" id="ProtNLM"/>
    </source>
</evidence>
<reference evidence="5" key="1">
    <citation type="submission" date="2015-07" db="EMBL/GenBank/DDBJ databases">
        <title>Nocardia seriolae U-1 whole genome shotgun sequence.</title>
        <authorList>
            <person name="Imajoh M."/>
            <person name="Fukumoto Y."/>
            <person name="Sukeda M."/>
            <person name="Yamane J."/>
            <person name="Yamasaki K."/>
            <person name="Shimizu M."/>
            <person name="Ohnishi K."/>
            <person name="Oshima S."/>
        </authorList>
    </citation>
    <scope>NUCLEOTIDE SEQUENCE [LARGE SCALE GENOMIC DNA]</scope>
    <source>
        <strain evidence="5">U-1</strain>
    </source>
</reference>
<evidence type="ECO:0000313" key="6">
    <source>
        <dbReference type="Proteomes" id="UP000180166"/>
    </source>
</evidence>
<dbReference type="Pfam" id="PF09203">
    <property type="entry name" value="MspA"/>
    <property type="match status" value="1"/>
</dbReference>
<dbReference type="RefSeq" id="WP_033086028.1">
    <property type="nucleotide sequence ID" value="NZ_AP017900.1"/>
</dbReference>
<dbReference type="OrthoDB" id="4553517at2"/>
<feature type="chain" id="PRO_5014509380" description="MspA family protein" evidence="2">
    <location>
        <begin position="27"/>
        <end position="214"/>
    </location>
</feature>
<keyword evidence="1 2" id="KW-0732">Signal</keyword>
<evidence type="ECO:0000313" key="3">
    <source>
        <dbReference type="EMBL" id="APB01445.1"/>
    </source>
</evidence>
<reference evidence="4 5" key="2">
    <citation type="journal article" date="2016" name="Genome Announc.">
        <title>Draft Genome Sequence of Erythromycin- and Oxytetracycline-Sensitive Nocardia seriolae Strain U-1 (NBRC 110359).</title>
        <authorList>
            <person name="Imajoh M."/>
            <person name="Sukeda M."/>
            <person name="Shimizu M."/>
            <person name="Yamane J."/>
            <person name="Ohnishi K."/>
            <person name="Oshima S."/>
        </authorList>
    </citation>
    <scope>NUCLEOTIDE SEQUENCE [LARGE SCALE GENOMIC DNA]</scope>
    <source>
        <strain evidence="4 5">U-1</strain>
    </source>
</reference>
<dbReference type="SUPFAM" id="SSF56959">
    <property type="entry name" value="Leukocidin-like"/>
    <property type="match status" value="1"/>
</dbReference>
<protein>
    <recommendedName>
        <fullName evidence="7">MspA family protein</fullName>
    </recommendedName>
</protein>
<evidence type="ECO:0000313" key="4">
    <source>
        <dbReference type="EMBL" id="GAP27253.1"/>
    </source>
</evidence>
<proteinExistence type="predicted"/>
<evidence type="ECO:0000256" key="2">
    <source>
        <dbReference type="SAM" id="SignalP"/>
    </source>
</evidence>
<organism evidence="4 5">
    <name type="scientific">Nocardia seriolae</name>
    <dbReference type="NCBI Taxonomy" id="37332"/>
    <lineage>
        <taxon>Bacteria</taxon>
        <taxon>Bacillati</taxon>
        <taxon>Actinomycetota</taxon>
        <taxon>Actinomycetes</taxon>
        <taxon>Mycobacteriales</taxon>
        <taxon>Nocardiaceae</taxon>
        <taxon>Nocardia</taxon>
    </lineage>
</organism>
<dbReference type="AlphaFoldDB" id="A0A0B8N5P4"/>
<keyword evidence="5" id="KW-1185">Reference proteome</keyword>
<accession>A0A0B8N5P4</accession>
<dbReference type="InterPro" id="IPR036435">
    <property type="entry name" value="Leukocidin/porin_MspA_sf"/>
</dbReference>
<dbReference type="GeneID" id="93372635"/>
<dbReference type="Proteomes" id="UP000037179">
    <property type="component" value="Unassembled WGS sequence"/>
</dbReference>
<dbReference type="Gene3D" id="2.10.300.10">
    <property type="entry name" value="Porin MspA ribbon domain"/>
    <property type="match status" value="1"/>
</dbReference>
<evidence type="ECO:0000313" key="5">
    <source>
        <dbReference type="Proteomes" id="UP000037179"/>
    </source>
</evidence>
<dbReference type="EMBL" id="BBYQ01000016">
    <property type="protein sequence ID" value="GAP27253.1"/>
    <property type="molecule type" value="Genomic_DNA"/>
</dbReference>
<dbReference type="EMBL" id="CP017839">
    <property type="protein sequence ID" value="APB01445.1"/>
    <property type="molecule type" value="Genomic_DNA"/>
</dbReference>
<gene>
    <name evidence="3" type="ORF">NS506_07425</name>
    <name evidence="4" type="ORF">NSK11_contig00016-0012</name>
</gene>
<dbReference type="InterPro" id="IPR015286">
    <property type="entry name" value="Porin_fam_mycobact-type"/>
</dbReference>